<evidence type="ECO:0000256" key="2">
    <source>
        <dbReference type="SAM" id="SignalP"/>
    </source>
</evidence>
<reference evidence="6" key="1">
    <citation type="submission" date="2016-11" db="UniProtKB">
        <authorList>
            <consortium name="WormBaseParasite"/>
        </authorList>
    </citation>
    <scope>IDENTIFICATION</scope>
</reference>
<evidence type="ECO:0000313" key="6">
    <source>
        <dbReference type="WBParaSite" id="BXY_0902800.1"/>
    </source>
</evidence>
<dbReference type="OrthoDB" id="5869255at2759"/>
<dbReference type="EMBL" id="CAJFCV020000003">
    <property type="protein sequence ID" value="CAG9112038.1"/>
    <property type="molecule type" value="Genomic_DNA"/>
</dbReference>
<feature type="compositionally biased region" description="Polar residues" evidence="1">
    <location>
        <begin position="560"/>
        <end position="587"/>
    </location>
</feature>
<keyword evidence="5" id="KW-1185">Reference proteome</keyword>
<evidence type="ECO:0000313" key="3">
    <source>
        <dbReference type="EMBL" id="CAD5223298.1"/>
    </source>
</evidence>
<dbReference type="Proteomes" id="UP000659654">
    <property type="component" value="Unassembled WGS sequence"/>
</dbReference>
<dbReference type="WBParaSite" id="BXY_0902800.1">
    <property type="protein sequence ID" value="BXY_0902800.1"/>
    <property type="gene ID" value="BXY_0902800"/>
</dbReference>
<evidence type="ECO:0000313" key="5">
    <source>
        <dbReference type="Proteomes" id="UP000659654"/>
    </source>
</evidence>
<feature type="compositionally biased region" description="Low complexity" evidence="1">
    <location>
        <begin position="613"/>
        <end position="624"/>
    </location>
</feature>
<keyword evidence="2" id="KW-0732">Signal</keyword>
<feature type="compositionally biased region" description="Polar residues" evidence="1">
    <location>
        <begin position="595"/>
        <end position="606"/>
    </location>
</feature>
<protein>
    <submittedName>
        <fullName evidence="3">(pine wood nematode) hypothetical protein</fullName>
    </submittedName>
</protein>
<feature type="signal peptide" evidence="2">
    <location>
        <begin position="1"/>
        <end position="21"/>
    </location>
</feature>
<evidence type="ECO:0000256" key="1">
    <source>
        <dbReference type="SAM" id="MobiDB-lite"/>
    </source>
</evidence>
<feature type="region of interest" description="Disordered" evidence="1">
    <location>
        <begin position="526"/>
        <end position="707"/>
    </location>
</feature>
<evidence type="ECO:0000313" key="4">
    <source>
        <dbReference type="Proteomes" id="UP000095284"/>
    </source>
</evidence>
<feature type="chain" id="PRO_5036308732" evidence="2">
    <location>
        <begin position="22"/>
        <end position="748"/>
    </location>
</feature>
<organism evidence="4 6">
    <name type="scientific">Bursaphelenchus xylophilus</name>
    <name type="common">Pinewood nematode worm</name>
    <name type="synonym">Aphelenchoides xylophilus</name>
    <dbReference type="NCBI Taxonomy" id="6326"/>
    <lineage>
        <taxon>Eukaryota</taxon>
        <taxon>Metazoa</taxon>
        <taxon>Ecdysozoa</taxon>
        <taxon>Nematoda</taxon>
        <taxon>Chromadorea</taxon>
        <taxon>Rhabditida</taxon>
        <taxon>Tylenchina</taxon>
        <taxon>Tylenchomorpha</taxon>
        <taxon>Aphelenchoidea</taxon>
        <taxon>Aphelenchoididae</taxon>
        <taxon>Bursaphelenchus</taxon>
    </lineage>
</organism>
<dbReference type="Proteomes" id="UP000582659">
    <property type="component" value="Unassembled WGS sequence"/>
</dbReference>
<gene>
    <name evidence="3" type="ORF">BXYJ_LOCUS7909</name>
</gene>
<feature type="compositionally biased region" description="Basic and acidic residues" evidence="1">
    <location>
        <begin position="695"/>
        <end position="707"/>
    </location>
</feature>
<proteinExistence type="predicted"/>
<dbReference type="Proteomes" id="UP000095284">
    <property type="component" value="Unplaced"/>
</dbReference>
<dbReference type="AlphaFoldDB" id="A0A1I7S7N7"/>
<reference evidence="3" key="2">
    <citation type="submission" date="2020-09" db="EMBL/GenBank/DDBJ databases">
        <authorList>
            <person name="Kikuchi T."/>
        </authorList>
    </citation>
    <scope>NUCLEOTIDE SEQUENCE</scope>
    <source>
        <strain evidence="3">Ka4C1</strain>
    </source>
</reference>
<name>A0A1I7S7N7_BURXY</name>
<feature type="compositionally biased region" description="Low complexity" evidence="1">
    <location>
        <begin position="539"/>
        <end position="552"/>
    </location>
</feature>
<dbReference type="EMBL" id="CAJFDI010000003">
    <property type="protein sequence ID" value="CAD5223298.1"/>
    <property type="molecule type" value="Genomic_DNA"/>
</dbReference>
<sequence>MLNCVLIFIGSIQLLIWNCDGAVFIKRYRRQLIPLEHVQVHSVRSNVTVLEDTVVTRSLDSILEFDKAPYNLSYFSHLSLASFDSKASFLRVNGSFSDLAVSLYGVHLRCLAAKSSLDLRMNPNEGDESEMRAQFADSVDFGVSDERFNLAIFNGTAASLRARTGSARNSRVLRFGYENSTDEFRVNFVDETANVDVTVRGELIHLTYGQIIVQVDRHFRRLILLSPSHRIEFHTLGATFQASITQNSLNFDFLKDRIRVGISNNSPNISINIQTPSKSDLDRSHGVDINFNGESNNVDHLQLIAKVLQLQLLADPMILANANNSVLSLTTNKTEVKLSATNQLVQISGQTPLLITTTENVAMVITGRGNGTITPPHILEPQVDYAGYDLQNLTSFSSQQQDSHWLTSKLNLNELMNQEISNIEDFPPVLGQSFRGEANNNWADWTSNPNGFIDSNTDLLFPTENPKDTFTLFPFEGVENLTPDNDDSLFNDNGEKLPEWGAWPTYRPMGTTLGPEAAGITVTGQPEYVSGEEPKNSSESENATTQATTSATGGPMITPEGQNQNSGQEANPENPQNPLDNETQPSTAPLEPITSGPSDNTPQNPSEAPYLPESETAETAAGTTVSPNLELTTAPMPPSGPAGQQNADNDLFPTPPSLEKSIAETGFPIPPMPGNDLAQTQNAAAQGDVTPQMEKNIDTGDVSSRDQTYDRNEDTFAIAHFGEVSTPLPAILATIVNITFVSPTTVAP</sequence>
<accession>A0A1I7S7N7</accession>